<gene>
    <name evidence="2" type="ORF">CC86DRAFT_401745</name>
</gene>
<evidence type="ECO:0000313" key="2">
    <source>
        <dbReference type="EMBL" id="KAF2831198.1"/>
    </source>
</evidence>
<dbReference type="EMBL" id="MU006218">
    <property type="protein sequence ID" value="KAF2831198.1"/>
    <property type="molecule type" value="Genomic_DNA"/>
</dbReference>
<sequence>MVAKRLSTAPSAGTTMQRVIRSRNLHLQERATQENQTESPFLQLPPELRIVIYTFVIRGHLHVRSTPPSLQFRSQDEAHKNALALLFACRQVRAEAVLLPYALNTFSLSHIFIRGGAKSRFLKARTVAQLQSIQAIYFSYHIRDRGLKTDKSVNDFKFLTGWSGFGDKIRVFVHVRARGAPREIPEG</sequence>
<dbReference type="InterPro" id="IPR038883">
    <property type="entry name" value="AN11006-like"/>
</dbReference>
<dbReference type="PANTHER" id="PTHR42085:SF1">
    <property type="entry name" value="F-BOX DOMAIN-CONTAINING PROTEIN"/>
    <property type="match status" value="1"/>
</dbReference>
<evidence type="ECO:0000259" key="1">
    <source>
        <dbReference type="Pfam" id="PF24864"/>
    </source>
</evidence>
<dbReference type="AlphaFoldDB" id="A0A6A7AEP7"/>
<protein>
    <recommendedName>
        <fullName evidence="1">DUF7730 domain-containing protein</fullName>
    </recommendedName>
</protein>
<feature type="domain" description="DUF7730" evidence="1">
    <location>
        <begin position="73"/>
        <end position="154"/>
    </location>
</feature>
<accession>A0A6A7AEP7</accession>
<proteinExistence type="predicted"/>
<evidence type="ECO:0000313" key="3">
    <source>
        <dbReference type="Proteomes" id="UP000799424"/>
    </source>
</evidence>
<dbReference type="Pfam" id="PF24864">
    <property type="entry name" value="DUF7730"/>
    <property type="match status" value="1"/>
</dbReference>
<dbReference type="InterPro" id="IPR056632">
    <property type="entry name" value="DUF7730"/>
</dbReference>
<reference evidence="2" key="1">
    <citation type="journal article" date="2020" name="Stud. Mycol.">
        <title>101 Dothideomycetes genomes: a test case for predicting lifestyles and emergence of pathogens.</title>
        <authorList>
            <person name="Haridas S."/>
            <person name="Albert R."/>
            <person name="Binder M."/>
            <person name="Bloem J."/>
            <person name="Labutti K."/>
            <person name="Salamov A."/>
            <person name="Andreopoulos B."/>
            <person name="Baker S."/>
            <person name="Barry K."/>
            <person name="Bills G."/>
            <person name="Bluhm B."/>
            <person name="Cannon C."/>
            <person name="Castanera R."/>
            <person name="Culley D."/>
            <person name="Daum C."/>
            <person name="Ezra D."/>
            <person name="Gonzalez J."/>
            <person name="Henrissat B."/>
            <person name="Kuo A."/>
            <person name="Liang C."/>
            <person name="Lipzen A."/>
            <person name="Lutzoni F."/>
            <person name="Magnuson J."/>
            <person name="Mondo S."/>
            <person name="Nolan M."/>
            <person name="Ohm R."/>
            <person name="Pangilinan J."/>
            <person name="Park H.-J."/>
            <person name="Ramirez L."/>
            <person name="Alfaro M."/>
            <person name="Sun H."/>
            <person name="Tritt A."/>
            <person name="Yoshinaga Y."/>
            <person name="Zwiers L.-H."/>
            <person name="Turgeon B."/>
            <person name="Goodwin S."/>
            <person name="Spatafora J."/>
            <person name="Crous P."/>
            <person name="Grigoriev I."/>
        </authorList>
    </citation>
    <scope>NUCLEOTIDE SEQUENCE</scope>
    <source>
        <strain evidence="2">CBS 113818</strain>
    </source>
</reference>
<dbReference type="PANTHER" id="PTHR42085">
    <property type="entry name" value="F-BOX DOMAIN-CONTAINING PROTEIN"/>
    <property type="match status" value="1"/>
</dbReference>
<dbReference type="OrthoDB" id="5413827at2759"/>
<organism evidence="2 3">
    <name type="scientific">Ophiobolus disseminans</name>
    <dbReference type="NCBI Taxonomy" id="1469910"/>
    <lineage>
        <taxon>Eukaryota</taxon>
        <taxon>Fungi</taxon>
        <taxon>Dikarya</taxon>
        <taxon>Ascomycota</taxon>
        <taxon>Pezizomycotina</taxon>
        <taxon>Dothideomycetes</taxon>
        <taxon>Pleosporomycetidae</taxon>
        <taxon>Pleosporales</taxon>
        <taxon>Pleosporineae</taxon>
        <taxon>Phaeosphaeriaceae</taxon>
        <taxon>Ophiobolus</taxon>
    </lineage>
</organism>
<keyword evidence="3" id="KW-1185">Reference proteome</keyword>
<dbReference type="Proteomes" id="UP000799424">
    <property type="component" value="Unassembled WGS sequence"/>
</dbReference>
<name>A0A6A7AEP7_9PLEO</name>